<dbReference type="GO" id="GO:0000162">
    <property type="term" value="P:L-tryptophan biosynthetic process"/>
    <property type="evidence" value="ECO:0007669"/>
    <property type="project" value="TreeGrafter"/>
</dbReference>
<dbReference type="PROSITE" id="PS51273">
    <property type="entry name" value="GATASE_TYPE_1"/>
    <property type="match status" value="1"/>
</dbReference>
<feature type="compositionally biased region" description="Gly residues" evidence="5">
    <location>
        <begin position="73"/>
        <end position="84"/>
    </location>
</feature>
<feature type="domain" description="Glutamine amidotransferase" evidence="6">
    <location>
        <begin position="538"/>
        <end position="663"/>
    </location>
</feature>
<dbReference type="SUPFAM" id="SSF56322">
    <property type="entry name" value="ADC synthase"/>
    <property type="match status" value="1"/>
</dbReference>
<keyword evidence="2" id="KW-0315">Glutamine amidotransferase</keyword>
<comment type="catalytic activity">
    <reaction evidence="4">
        <text>chorismate + L-glutamine = anthranilate + pyruvate + L-glutamate + H(+)</text>
        <dbReference type="Rhea" id="RHEA:21732"/>
        <dbReference type="ChEBI" id="CHEBI:15361"/>
        <dbReference type="ChEBI" id="CHEBI:15378"/>
        <dbReference type="ChEBI" id="CHEBI:16567"/>
        <dbReference type="ChEBI" id="CHEBI:29748"/>
        <dbReference type="ChEBI" id="CHEBI:29985"/>
        <dbReference type="ChEBI" id="CHEBI:58359"/>
        <dbReference type="EC" id="4.1.3.27"/>
    </reaction>
</comment>
<feature type="region of interest" description="Disordered" evidence="5">
    <location>
        <begin position="444"/>
        <end position="499"/>
    </location>
</feature>
<dbReference type="GO" id="GO:0004049">
    <property type="term" value="F:anthranilate synthase activity"/>
    <property type="evidence" value="ECO:0007669"/>
    <property type="project" value="UniProtKB-EC"/>
</dbReference>
<accession>A0A329QAI7</accession>
<dbReference type="Pfam" id="PF00425">
    <property type="entry name" value="Chorismate_bind"/>
    <property type="match status" value="1"/>
</dbReference>
<proteinExistence type="predicted"/>
<feature type="domain" description="Chorismate-utilising enzyme C-terminal" evidence="7">
    <location>
        <begin position="154"/>
        <end position="426"/>
    </location>
</feature>
<evidence type="ECO:0000256" key="5">
    <source>
        <dbReference type="SAM" id="MobiDB-lite"/>
    </source>
</evidence>
<reference evidence="8 9" key="1">
    <citation type="submission" date="2018-06" db="EMBL/GenBank/DDBJ databases">
        <title>Phytoactinopolyspora halophila sp. nov., a novel halophilic actinomycete isolated from a saline soil in China.</title>
        <authorList>
            <person name="Tang S.-K."/>
        </authorList>
    </citation>
    <scope>NUCLEOTIDE SEQUENCE [LARGE SCALE GENOMIC DNA]</scope>
    <source>
        <strain evidence="8 9">YIM 96934</strain>
    </source>
</reference>
<evidence type="ECO:0000256" key="1">
    <source>
        <dbReference type="ARBA" id="ARBA00012266"/>
    </source>
</evidence>
<sequence>MIPELTALLASPAPPPFAVVRREGREGVELMLGDVIDVDQLADVPLPSVPGTADTAPGSRSDSGSTAATDSSGTGGTAATGGSGTDTTDASQVLALIPYRQVSERGFACHDDAAPVRCLVVRDRHVLDVEDCLAAIPDAPLDVTADGFDIDDDAYARLVGDVIRDEIGRGEGANFVIRRDYRARIHGASPHVAALRLFRRLLIGEPNAYWTFAAHTNDGTMVGATPERHVSVAGGTVVMNPISGTYRPPDGVATPDGLLRFLADPKETEELFMVVDEELKMMSHVCDRGGQVLGPFLKEMGHLVHTEYLLEGQTDLDVRDVLRETMFAPTVTGSPLENAARVITRYESSGRGYYAGVAALLEAGSGGRVDVDAPILIRTAYIDPAEDAHDPAGDAHGPAGDVRVPVGATLVRHSIAANEVAETHAKAAGMLAALGLLPPAAGSLTESPAGSLSRSAAGGHRGDDGAEAGPDDLRAEHPEHPGHPGHPGGSAGSGRSARLADHPGVTAALAARNATLAPFWLRRQDTARRDDLAGCSALIIDAEDRWTAMLAHLLRHLGMAADVCSWDGKPGDAARHDLLICGPGPGDPRDLHNPRMARMDALVRARLEAERPLLAVCLSHQVLAARLGLPIAVLDQPYQGTQLEIDFFGRRTRAGFYNTFAAWTSVPSPHDPRRPSDSWMPTAPAHGEVTASPTLGTPPGMRIAASSPGVEIAADDATGEVYALRGPGFASVQFHVESILSVDGVDLLAGLVQHTMTTTSSRTGGAQ</sequence>
<dbReference type="EC" id="4.1.3.27" evidence="1"/>
<dbReference type="InterPro" id="IPR019999">
    <property type="entry name" value="Anth_synth_I-like"/>
</dbReference>
<evidence type="ECO:0000313" key="8">
    <source>
        <dbReference type="EMBL" id="RAW09334.1"/>
    </source>
</evidence>
<dbReference type="Gene3D" id="3.60.120.10">
    <property type="entry name" value="Anthranilate synthase"/>
    <property type="match status" value="1"/>
</dbReference>
<dbReference type="AlphaFoldDB" id="A0A329QAI7"/>
<dbReference type="Pfam" id="PF00117">
    <property type="entry name" value="GATase"/>
    <property type="match status" value="1"/>
</dbReference>
<dbReference type="EMBL" id="QMIG01000046">
    <property type="protein sequence ID" value="RAW09334.1"/>
    <property type="molecule type" value="Genomic_DNA"/>
</dbReference>
<evidence type="ECO:0000256" key="3">
    <source>
        <dbReference type="ARBA" id="ARBA00023239"/>
    </source>
</evidence>
<dbReference type="InterPro" id="IPR005801">
    <property type="entry name" value="ADC_synthase"/>
</dbReference>
<dbReference type="SUPFAM" id="SSF52317">
    <property type="entry name" value="Class I glutamine amidotransferase-like"/>
    <property type="match status" value="1"/>
</dbReference>
<organism evidence="8 9">
    <name type="scientific">Phytoactinopolyspora halophila</name>
    <dbReference type="NCBI Taxonomy" id="1981511"/>
    <lineage>
        <taxon>Bacteria</taxon>
        <taxon>Bacillati</taxon>
        <taxon>Actinomycetota</taxon>
        <taxon>Actinomycetes</taxon>
        <taxon>Jiangellales</taxon>
        <taxon>Jiangellaceae</taxon>
        <taxon>Phytoactinopolyspora</taxon>
    </lineage>
</organism>
<evidence type="ECO:0000259" key="6">
    <source>
        <dbReference type="Pfam" id="PF00117"/>
    </source>
</evidence>
<feature type="compositionally biased region" description="Low complexity" evidence="5">
    <location>
        <begin position="58"/>
        <end position="72"/>
    </location>
</feature>
<dbReference type="OrthoDB" id="8594609at2"/>
<dbReference type="InterPro" id="IPR006221">
    <property type="entry name" value="TrpG/PapA_dom"/>
</dbReference>
<dbReference type="InterPro" id="IPR029062">
    <property type="entry name" value="Class_I_gatase-like"/>
</dbReference>
<evidence type="ECO:0000256" key="2">
    <source>
        <dbReference type="ARBA" id="ARBA00022962"/>
    </source>
</evidence>
<keyword evidence="9" id="KW-1185">Reference proteome</keyword>
<evidence type="ECO:0000256" key="4">
    <source>
        <dbReference type="ARBA" id="ARBA00047683"/>
    </source>
</evidence>
<gene>
    <name evidence="8" type="ORF">DPM12_21725</name>
</gene>
<dbReference type="PANTHER" id="PTHR11236:SF49">
    <property type="entry name" value="ANTHRANILATE SYNTHASE COMPONENT 1"/>
    <property type="match status" value="1"/>
</dbReference>
<dbReference type="InterPro" id="IPR017926">
    <property type="entry name" value="GATASE"/>
</dbReference>
<feature type="compositionally biased region" description="Basic and acidic residues" evidence="5">
    <location>
        <begin position="471"/>
        <end position="482"/>
    </location>
</feature>
<feature type="region of interest" description="Disordered" evidence="5">
    <location>
        <begin position="46"/>
        <end position="87"/>
    </location>
</feature>
<dbReference type="Gene3D" id="3.40.50.880">
    <property type="match status" value="1"/>
</dbReference>
<dbReference type="CDD" id="cd01743">
    <property type="entry name" value="GATase1_Anthranilate_Synthase"/>
    <property type="match status" value="1"/>
</dbReference>
<protein>
    <recommendedName>
        <fullName evidence="1">anthranilate synthase</fullName>
        <ecNumber evidence="1">4.1.3.27</ecNumber>
    </recommendedName>
</protein>
<dbReference type="PANTHER" id="PTHR11236">
    <property type="entry name" value="AMINOBENZOATE/ANTHRANILATE SYNTHASE"/>
    <property type="match status" value="1"/>
</dbReference>
<keyword evidence="3" id="KW-0456">Lyase</keyword>
<evidence type="ECO:0000313" key="9">
    <source>
        <dbReference type="Proteomes" id="UP000250462"/>
    </source>
</evidence>
<comment type="caution">
    <text evidence="8">The sequence shown here is derived from an EMBL/GenBank/DDBJ whole genome shotgun (WGS) entry which is preliminary data.</text>
</comment>
<name>A0A329QAI7_9ACTN</name>
<feature type="compositionally biased region" description="Polar residues" evidence="5">
    <location>
        <begin position="445"/>
        <end position="454"/>
    </location>
</feature>
<evidence type="ECO:0000259" key="7">
    <source>
        <dbReference type="Pfam" id="PF00425"/>
    </source>
</evidence>
<dbReference type="Proteomes" id="UP000250462">
    <property type="component" value="Unassembled WGS sequence"/>
</dbReference>
<dbReference type="InterPro" id="IPR015890">
    <property type="entry name" value="Chorismate_C"/>
</dbReference>